<evidence type="ECO:0000256" key="4">
    <source>
        <dbReference type="ARBA" id="ARBA00022777"/>
    </source>
</evidence>
<evidence type="ECO:0000256" key="5">
    <source>
        <dbReference type="ARBA" id="ARBA00022840"/>
    </source>
</evidence>
<dbReference type="PANTHER" id="PTHR27003">
    <property type="entry name" value="OS07G0166700 PROTEIN"/>
    <property type="match status" value="1"/>
</dbReference>
<keyword evidence="9" id="KW-1185">Reference proteome</keyword>
<evidence type="ECO:0000313" key="8">
    <source>
        <dbReference type="EMBL" id="KAK9076750.1"/>
    </source>
</evidence>
<keyword evidence="4" id="KW-0418">Kinase</keyword>
<name>A0AAP0DKG3_9ASTR</name>
<dbReference type="EMBL" id="JBCNJP010000007">
    <property type="protein sequence ID" value="KAK9076750.1"/>
    <property type="molecule type" value="Genomic_DNA"/>
</dbReference>
<evidence type="ECO:0000256" key="3">
    <source>
        <dbReference type="ARBA" id="ARBA00022741"/>
    </source>
</evidence>
<dbReference type="AlphaFoldDB" id="A0AAP0DKG3"/>
<dbReference type="GO" id="GO:0005524">
    <property type="term" value="F:ATP binding"/>
    <property type="evidence" value="ECO:0007669"/>
    <property type="project" value="UniProtKB-UniRule"/>
</dbReference>
<dbReference type="InterPro" id="IPR001245">
    <property type="entry name" value="Ser-Thr/Tyr_kinase_cat_dom"/>
</dbReference>
<dbReference type="InterPro" id="IPR045272">
    <property type="entry name" value="ANXUR1/2-like"/>
</dbReference>
<feature type="domain" description="Protein kinase" evidence="7">
    <location>
        <begin position="385"/>
        <end position="675"/>
    </location>
</feature>
<evidence type="ECO:0000259" key="7">
    <source>
        <dbReference type="PROSITE" id="PS50011"/>
    </source>
</evidence>
<dbReference type="PANTHER" id="PTHR27003:SF328">
    <property type="entry name" value="PROTEIN KINASE DOMAIN-CONTAINING PROTEIN"/>
    <property type="match status" value="1"/>
</dbReference>
<keyword evidence="5 6" id="KW-0067">ATP-binding</keyword>
<dbReference type="Gene3D" id="1.10.510.10">
    <property type="entry name" value="Transferase(Phosphotransferase) domain 1"/>
    <property type="match status" value="2"/>
</dbReference>
<reference evidence="8 9" key="1">
    <citation type="submission" date="2024-04" db="EMBL/GenBank/DDBJ databases">
        <title>The reference genome of an endangered Asteraceae, Deinandra increscens subsp. villosa, native to the Central Coast of California.</title>
        <authorList>
            <person name="Guilliams M."/>
            <person name="Hasenstab-Lehman K."/>
            <person name="Meyer R."/>
            <person name="Mcevoy S."/>
        </authorList>
    </citation>
    <scope>NUCLEOTIDE SEQUENCE [LARGE SCALE GENOMIC DNA]</scope>
    <source>
        <tissue evidence="8">Leaf</tissue>
    </source>
</reference>
<dbReference type="InterPro" id="IPR008271">
    <property type="entry name" value="Ser/Thr_kinase_AS"/>
</dbReference>
<dbReference type="SMART" id="SM00220">
    <property type="entry name" value="S_TKc"/>
    <property type="match status" value="1"/>
</dbReference>
<comment type="caution">
    <text evidence="8">The sequence shown here is derived from an EMBL/GenBank/DDBJ whole genome shotgun (WGS) entry which is preliminary data.</text>
</comment>
<dbReference type="GO" id="GO:0009506">
    <property type="term" value="C:plasmodesma"/>
    <property type="evidence" value="ECO:0007669"/>
    <property type="project" value="TreeGrafter"/>
</dbReference>
<dbReference type="Gene3D" id="3.30.200.20">
    <property type="entry name" value="Phosphorylase Kinase, domain 1"/>
    <property type="match status" value="2"/>
</dbReference>
<dbReference type="GO" id="GO:0004674">
    <property type="term" value="F:protein serine/threonine kinase activity"/>
    <property type="evidence" value="ECO:0007669"/>
    <property type="project" value="UniProtKB-KW"/>
</dbReference>
<organism evidence="8 9">
    <name type="scientific">Deinandra increscens subsp. villosa</name>
    <dbReference type="NCBI Taxonomy" id="3103831"/>
    <lineage>
        <taxon>Eukaryota</taxon>
        <taxon>Viridiplantae</taxon>
        <taxon>Streptophyta</taxon>
        <taxon>Embryophyta</taxon>
        <taxon>Tracheophyta</taxon>
        <taxon>Spermatophyta</taxon>
        <taxon>Magnoliopsida</taxon>
        <taxon>eudicotyledons</taxon>
        <taxon>Gunneridae</taxon>
        <taxon>Pentapetalae</taxon>
        <taxon>asterids</taxon>
        <taxon>campanulids</taxon>
        <taxon>Asterales</taxon>
        <taxon>Asteraceae</taxon>
        <taxon>Asteroideae</taxon>
        <taxon>Heliantheae alliance</taxon>
        <taxon>Madieae</taxon>
        <taxon>Madiinae</taxon>
        <taxon>Deinandra</taxon>
    </lineage>
</organism>
<feature type="domain" description="Protein kinase" evidence="7">
    <location>
        <begin position="35"/>
        <end position="310"/>
    </location>
</feature>
<protein>
    <recommendedName>
        <fullName evidence="7">Protein kinase domain-containing protein</fullName>
    </recommendedName>
</protein>
<dbReference type="PROSITE" id="PS50011">
    <property type="entry name" value="PROTEIN_KINASE_DOM"/>
    <property type="match status" value="2"/>
</dbReference>
<evidence type="ECO:0000256" key="1">
    <source>
        <dbReference type="ARBA" id="ARBA00022527"/>
    </source>
</evidence>
<evidence type="ECO:0000256" key="6">
    <source>
        <dbReference type="PROSITE-ProRule" id="PRU10141"/>
    </source>
</evidence>
<dbReference type="InterPro" id="IPR000719">
    <property type="entry name" value="Prot_kinase_dom"/>
</dbReference>
<gene>
    <name evidence="8" type="ORF">SSX86_005084</name>
</gene>
<dbReference type="FunFam" id="1.10.510.10:FF:000095">
    <property type="entry name" value="protein STRUBBELIG-RECEPTOR FAMILY 8"/>
    <property type="match status" value="1"/>
</dbReference>
<dbReference type="SUPFAM" id="SSF56112">
    <property type="entry name" value="Protein kinase-like (PK-like)"/>
    <property type="match status" value="2"/>
</dbReference>
<dbReference type="PROSITE" id="PS00108">
    <property type="entry name" value="PROTEIN_KINASE_ST"/>
    <property type="match status" value="1"/>
</dbReference>
<dbReference type="GO" id="GO:0004714">
    <property type="term" value="F:transmembrane receptor protein tyrosine kinase activity"/>
    <property type="evidence" value="ECO:0007669"/>
    <property type="project" value="InterPro"/>
</dbReference>
<dbReference type="Proteomes" id="UP001408789">
    <property type="component" value="Unassembled WGS sequence"/>
</dbReference>
<keyword evidence="1" id="KW-0723">Serine/threonine-protein kinase</keyword>
<accession>A0AAP0DKG3</accession>
<dbReference type="PROSITE" id="PS00107">
    <property type="entry name" value="PROTEIN_KINASE_ATP"/>
    <property type="match status" value="1"/>
</dbReference>
<feature type="binding site" evidence="6">
    <location>
        <position position="66"/>
    </location>
    <ligand>
        <name>ATP</name>
        <dbReference type="ChEBI" id="CHEBI:30616"/>
    </ligand>
</feature>
<dbReference type="InterPro" id="IPR017441">
    <property type="entry name" value="Protein_kinase_ATP_BS"/>
</dbReference>
<evidence type="ECO:0000256" key="2">
    <source>
        <dbReference type="ARBA" id="ARBA00022679"/>
    </source>
</evidence>
<proteinExistence type="predicted"/>
<sequence length="675" mass="76500">MYSAIREGNKLSLLTSPQPCLRFSLPEIQAATKNFDDKQVLGQGGFGKVYKGRIRIKETSQVVAIKRLDSISKQGESEFRAEIEVISKLRHPNLVSLIGFCDDNNEMILVYEYMPHGTLYHHLHEADTRLSWVQRLNVAIGAARGMDYLHKGGDMNHGVIHRDVKSSNILLDENWGAVISDFGLSKIVSVDRSIYTSAKGSFGYMDPEYLCTGKLIRGTDVYAFGVVLFELLSGRLAVDLSRGEESSLVRWAKQCMKERKLDQMIDGSMRGTISLKCLGRFVKIADRCLLSDPKERPAMNVVVASLEELLQVQKKWDNSAKSSVRTVFSWVIPMFRSSTKENQDQRRLCSTENNIDRASLTNKETVARGLKMFTVDELRRATRSFAEDTYMGSWSYGEVYKGWVDKTTDSPSKNSSGMPVLIKSLCWNTTVKLEKAKLELEILKEFSHPNLVKLIGYCLSDKQLFLVNEVMPNGNFEDHLYSGTIARLPWVTKVKIAVGIARGIVFLHNTQDYVTTYMQWGSTTSSMFHLDRRKILLDEDFSAKLSDCEVTKLARGHYPYTARDDNGLVYGDYYPAFKPFQLQSNLDGFTLVLVEVLTGKQISYDKEVEKMDDLLVQHGKMSIRHIAKLCLEICNEEDAESQMLALLEEHEMYIFEAFATATTESCLIRGKSCRI</sequence>
<dbReference type="FunFam" id="3.30.200.20:FF:000039">
    <property type="entry name" value="receptor-like protein kinase FERONIA"/>
    <property type="match status" value="1"/>
</dbReference>
<evidence type="ECO:0000313" key="9">
    <source>
        <dbReference type="Proteomes" id="UP001408789"/>
    </source>
</evidence>
<dbReference type="InterPro" id="IPR011009">
    <property type="entry name" value="Kinase-like_dom_sf"/>
</dbReference>
<dbReference type="Pfam" id="PF07714">
    <property type="entry name" value="PK_Tyr_Ser-Thr"/>
    <property type="match status" value="2"/>
</dbReference>
<dbReference type="GO" id="GO:0005886">
    <property type="term" value="C:plasma membrane"/>
    <property type="evidence" value="ECO:0007669"/>
    <property type="project" value="TreeGrafter"/>
</dbReference>
<keyword evidence="3 6" id="KW-0547">Nucleotide-binding</keyword>
<keyword evidence="2" id="KW-0808">Transferase</keyword>
<dbReference type="CDD" id="cd14066">
    <property type="entry name" value="STKc_IRAK"/>
    <property type="match status" value="1"/>
</dbReference>